<comment type="subcellular location">
    <subcellularLocation>
        <location evidence="1">Membrane</location>
        <topology evidence="1">Multi-pass membrane protein</topology>
    </subcellularLocation>
</comment>
<dbReference type="Pfam" id="PF04932">
    <property type="entry name" value="Wzy_C"/>
    <property type="match status" value="1"/>
</dbReference>
<evidence type="ECO:0000256" key="3">
    <source>
        <dbReference type="ARBA" id="ARBA00022989"/>
    </source>
</evidence>
<dbReference type="Proteomes" id="UP001108123">
    <property type="component" value="Unassembled WGS sequence"/>
</dbReference>
<feature type="transmembrane region" description="Helical" evidence="5">
    <location>
        <begin position="98"/>
        <end position="118"/>
    </location>
</feature>
<feature type="transmembrane region" description="Helical" evidence="5">
    <location>
        <begin position="335"/>
        <end position="355"/>
    </location>
</feature>
<keyword evidence="4 5" id="KW-0472">Membrane</keyword>
<dbReference type="AlphaFoldDB" id="A0A9Q4ADR0"/>
<evidence type="ECO:0000256" key="4">
    <source>
        <dbReference type="ARBA" id="ARBA00023136"/>
    </source>
</evidence>
<proteinExistence type="predicted"/>
<evidence type="ECO:0000256" key="5">
    <source>
        <dbReference type="SAM" id="Phobius"/>
    </source>
</evidence>
<gene>
    <name evidence="7" type="ORF">L0P62_09120</name>
</gene>
<reference evidence="7" key="1">
    <citation type="submission" date="2022-01" db="EMBL/GenBank/DDBJ databases">
        <title>Collection of gut derived symbiotic bacterial strains cultured from healthy donors.</title>
        <authorList>
            <person name="Lin H."/>
            <person name="Kohout C."/>
            <person name="Waligurski E."/>
            <person name="Pamer E.G."/>
        </authorList>
    </citation>
    <scope>NUCLEOTIDE SEQUENCE</scope>
    <source>
        <strain evidence="7">MSK.14.39</strain>
    </source>
</reference>
<keyword evidence="7" id="KW-0436">Ligase</keyword>
<dbReference type="GO" id="GO:0016020">
    <property type="term" value="C:membrane"/>
    <property type="evidence" value="ECO:0007669"/>
    <property type="project" value="UniProtKB-SubCell"/>
</dbReference>
<dbReference type="InterPro" id="IPR051533">
    <property type="entry name" value="WaaL-like"/>
</dbReference>
<keyword evidence="3 5" id="KW-1133">Transmembrane helix</keyword>
<evidence type="ECO:0000256" key="2">
    <source>
        <dbReference type="ARBA" id="ARBA00022692"/>
    </source>
</evidence>
<evidence type="ECO:0000256" key="1">
    <source>
        <dbReference type="ARBA" id="ARBA00004141"/>
    </source>
</evidence>
<evidence type="ECO:0000313" key="7">
    <source>
        <dbReference type="EMBL" id="MCG4565610.1"/>
    </source>
</evidence>
<comment type="caution">
    <text evidence="7">The sequence shown here is derived from an EMBL/GenBank/DDBJ whole genome shotgun (WGS) entry which is preliminary data.</text>
</comment>
<feature type="transmembrane region" description="Helical" evidence="5">
    <location>
        <begin position="15"/>
        <end position="33"/>
    </location>
</feature>
<feature type="transmembrane region" description="Helical" evidence="5">
    <location>
        <begin position="240"/>
        <end position="259"/>
    </location>
</feature>
<feature type="transmembrane region" description="Helical" evidence="5">
    <location>
        <begin position="74"/>
        <end position="92"/>
    </location>
</feature>
<sequence length="417" mass="48846">MNNDIFPIKNEGKVFKFKMSIFIIYFSLIIFLSTDDKLQTIYLKYNTSRLNLIVLIFATFFIALRTKAIYLDKILLFMTMRSTLLLIPYYYTNNTYGYWGNYLVTLVSILTYLLVINLKISNRYKFLNILFRFIGVSLTIQLIYNSVNLLIKYGVIYKHLIKLPIGNSNFIAAFLLPCCTFNIVKLNKSWKDIFFICFFLFGIFLTFSKGAIISLLIVLLIKVILNAFENKKIIIKSFKWYLKNISIIIVIVIFLINVMNTRIGMEIYINTIDKIINISNLSLNDYTSGRIAVYKMNLNRFFKHIFLGDGTGFKENFSNEIEIKDGRAHNWIIELLVQSGVIGFLLFIIPIFTILRRTYKTKNYATYQIQTFFAILSILIHGLVEPNLFSLNFDVLFWTILGISETENKYYYNNILK</sequence>
<feature type="transmembrane region" description="Helical" evidence="5">
    <location>
        <begin position="189"/>
        <end position="205"/>
    </location>
</feature>
<feature type="transmembrane region" description="Helical" evidence="5">
    <location>
        <begin position="130"/>
        <end position="151"/>
    </location>
</feature>
<dbReference type="RefSeq" id="WP_226808223.1">
    <property type="nucleotide sequence ID" value="NZ_JAJBNW010000039.1"/>
</dbReference>
<dbReference type="PANTHER" id="PTHR37422">
    <property type="entry name" value="TEICHURONIC ACID BIOSYNTHESIS PROTEIN TUAE"/>
    <property type="match status" value="1"/>
</dbReference>
<evidence type="ECO:0000313" key="8">
    <source>
        <dbReference type="Proteomes" id="UP001108123"/>
    </source>
</evidence>
<feature type="transmembrane region" description="Helical" evidence="5">
    <location>
        <begin position="45"/>
        <end position="62"/>
    </location>
</feature>
<organism evidence="7 8">
    <name type="scientific">Anaerosalibacter bizertensis</name>
    <dbReference type="NCBI Taxonomy" id="932217"/>
    <lineage>
        <taxon>Bacteria</taxon>
        <taxon>Bacillati</taxon>
        <taxon>Bacillota</taxon>
        <taxon>Tissierellia</taxon>
        <taxon>Tissierellales</taxon>
        <taxon>Sporanaerobacteraceae</taxon>
        <taxon>Anaerosalibacter</taxon>
    </lineage>
</organism>
<dbReference type="PANTHER" id="PTHR37422:SF13">
    <property type="entry name" value="LIPOPOLYSACCHARIDE BIOSYNTHESIS PROTEIN PA4999-RELATED"/>
    <property type="match status" value="1"/>
</dbReference>
<accession>A0A9Q4ADR0</accession>
<name>A0A9Q4ADR0_9FIRM</name>
<keyword evidence="2 5" id="KW-0812">Transmembrane</keyword>
<dbReference type="GO" id="GO:0016874">
    <property type="term" value="F:ligase activity"/>
    <property type="evidence" value="ECO:0007669"/>
    <property type="project" value="UniProtKB-KW"/>
</dbReference>
<feature type="domain" description="O-antigen ligase-related" evidence="6">
    <location>
        <begin position="196"/>
        <end position="348"/>
    </location>
</feature>
<protein>
    <submittedName>
        <fullName evidence="7">O-antigen ligase family protein</fullName>
    </submittedName>
</protein>
<dbReference type="EMBL" id="JAKNID010000040">
    <property type="protein sequence ID" value="MCG4565610.1"/>
    <property type="molecule type" value="Genomic_DNA"/>
</dbReference>
<feature type="transmembrane region" description="Helical" evidence="5">
    <location>
        <begin position="367"/>
        <end position="384"/>
    </location>
</feature>
<keyword evidence="8" id="KW-1185">Reference proteome</keyword>
<dbReference type="InterPro" id="IPR007016">
    <property type="entry name" value="O-antigen_ligase-rel_domated"/>
</dbReference>
<evidence type="ECO:0000259" key="6">
    <source>
        <dbReference type="Pfam" id="PF04932"/>
    </source>
</evidence>
<feature type="transmembrane region" description="Helical" evidence="5">
    <location>
        <begin position="163"/>
        <end position="184"/>
    </location>
</feature>